<keyword evidence="3 10" id="KW-0547">Nucleotide-binding</keyword>
<evidence type="ECO:0000256" key="5">
    <source>
        <dbReference type="ARBA" id="ARBA00022842"/>
    </source>
</evidence>
<evidence type="ECO:0000256" key="8">
    <source>
        <dbReference type="ARBA" id="ARBA00048174"/>
    </source>
</evidence>
<dbReference type="Proteomes" id="UP001597227">
    <property type="component" value="Unassembled WGS sequence"/>
</dbReference>
<keyword evidence="5 10" id="KW-0460">Magnesium</keyword>
<protein>
    <recommendedName>
        <fullName evidence="10">Probable inosine/xanthosine triphosphatase</fullName>
        <shortName evidence="10">ITPase/XTPase</shortName>
        <ecNumber evidence="10">3.6.1.73</ecNumber>
    </recommendedName>
    <alternativeName>
        <fullName evidence="10">Non-canonical purine NTP phosphatase</fullName>
    </alternativeName>
    <alternativeName>
        <fullName evidence="10">Non-standard purine NTP phosphatase</fullName>
    </alternativeName>
    <alternativeName>
        <fullName evidence="10">Nucleoside-triphosphate phosphatase</fullName>
        <shortName evidence="10">NTPase</shortName>
    </alternativeName>
</protein>
<sequence>MIQIAIGTKNPAKVDAIIQGFAGIEAKFHQTSVSSGVSAQPFSDEETIQGAINRAKSALEKEGTDIGIGLEGGVVETEFGMFLCNWGAIVDKDNDPIIAGGARILLPSEIARELKKGIELGDVMEDFTKQKDIRKAEGAIGIFTNQYVNRKDMFTHVVKLLIGQFAYRRKLSHNCNK</sequence>
<comment type="catalytic activity">
    <reaction evidence="8 10">
        <text>ITP + H2O = IDP + phosphate + H(+)</text>
        <dbReference type="Rhea" id="RHEA:28330"/>
        <dbReference type="ChEBI" id="CHEBI:15377"/>
        <dbReference type="ChEBI" id="CHEBI:15378"/>
        <dbReference type="ChEBI" id="CHEBI:43474"/>
        <dbReference type="ChEBI" id="CHEBI:58280"/>
        <dbReference type="ChEBI" id="CHEBI:61402"/>
        <dbReference type="EC" id="3.6.1.73"/>
    </reaction>
</comment>
<evidence type="ECO:0000313" key="12">
    <source>
        <dbReference type="EMBL" id="MFD1777584.1"/>
    </source>
</evidence>
<evidence type="ECO:0000256" key="3">
    <source>
        <dbReference type="ARBA" id="ARBA00022741"/>
    </source>
</evidence>
<dbReference type="InterPro" id="IPR026533">
    <property type="entry name" value="NTPase/PRRC1"/>
</dbReference>
<accession>A0ABW4MHU7</accession>
<evidence type="ECO:0000256" key="10">
    <source>
        <dbReference type="HAMAP-Rule" id="MF_00648"/>
    </source>
</evidence>
<dbReference type="InterPro" id="IPR029001">
    <property type="entry name" value="ITPase-like_fam"/>
</dbReference>
<dbReference type="InterPro" id="IPR002786">
    <property type="entry name" value="Non_canon_purine_NTPase"/>
</dbReference>
<dbReference type="Gene3D" id="3.90.950.10">
    <property type="match status" value="1"/>
</dbReference>
<dbReference type="PANTHER" id="PTHR34699">
    <property type="match status" value="1"/>
</dbReference>
<dbReference type="Pfam" id="PF01931">
    <property type="entry name" value="NTPase_I-T"/>
    <property type="match status" value="1"/>
</dbReference>
<evidence type="ECO:0000256" key="9">
    <source>
        <dbReference type="ARBA" id="ARBA00048781"/>
    </source>
</evidence>
<dbReference type="EC" id="3.6.1.73" evidence="10"/>
<comment type="similarity">
    <text evidence="10">Belongs to the YjjX NTPase family.</text>
</comment>
<evidence type="ECO:0000256" key="7">
    <source>
        <dbReference type="ARBA" id="ARBA00023211"/>
    </source>
</evidence>
<evidence type="ECO:0000259" key="11">
    <source>
        <dbReference type="Pfam" id="PF01931"/>
    </source>
</evidence>
<keyword evidence="2 10" id="KW-0479">Metal-binding</keyword>
<keyword evidence="13" id="KW-1185">Reference proteome</keyword>
<proteinExistence type="inferred from homology"/>
<dbReference type="SUPFAM" id="SSF52972">
    <property type="entry name" value="ITPase-like"/>
    <property type="match status" value="1"/>
</dbReference>
<keyword evidence="7 10" id="KW-0464">Manganese</keyword>
<dbReference type="RefSeq" id="WP_388035001.1">
    <property type="nucleotide sequence ID" value="NZ_JBHUEK010000005.1"/>
</dbReference>
<keyword evidence="6 10" id="KW-0546">Nucleotide metabolism</keyword>
<gene>
    <name evidence="12" type="ORF">ACFSFW_02775</name>
</gene>
<dbReference type="NCBIfam" id="NF002850">
    <property type="entry name" value="PRK03114.1"/>
    <property type="match status" value="1"/>
</dbReference>
<comment type="caution">
    <text evidence="10">Lacks conserved residue(s) required for the propagation of feature annotation.</text>
</comment>
<evidence type="ECO:0000256" key="1">
    <source>
        <dbReference type="ARBA" id="ARBA00001936"/>
    </source>
</evidence>
<keyword evidence="4 10" id="KW-0378">Hydrolase</keyword>
<comment type="cofactor">
    <cofactor evidence="10">
        <name>Mg(2+)</name>
        <dbReference type="ChEBI" id="CHEBI:18420"/>
    </cofactor>
    <cofactor evidence="10">
        <name>Mn(2+)</name>
        <dbReference type="ChEBI" id="CHEBI:29035"/>
    </cofactor>
    <text evidence="10">Binds 1 divalent metal cation per subunit; can use either Mg(2+) or Mn(2+).</text>
</comment>
<evidence type="ECO:0000256" key="6">
    <source>
        <dbReference type="ARBA" id="ARBA00023080"/>
    </source>
</evidence>
<comment type="cofactor">
    <cofactor evidence="1">
        <name>Mn(2+)</name>
        <dbReference type="ChEBI" id="CHEBI:29035"/>
    </cofactor>
</comment>
<comment type="function">
    <text evidence="10">Phosphatase that hydrolyzes non-canonical purine nucleotides such as XTP and ITP to their respective diphosphate derivatives. Probably excludes non-canonical purines from DNA/RNA precursor pool, thus preventing their incorporation into DNA/RNA and avoiding chromosomal lesions.</text>
</comment>
<dbReference type="HAMAP" id="MF_00648">
    <property type="entry name" value="Non_canon_purine_NTPase_YjjX"/>
    <property type="match status" value="1"/>
</dbReference>
<feature type="domain" description="Non-canonical purine NTP phosphatase/PRRC1" evidence="11">
    <location>
        <begin position="7"/>
        <end position="161"/>
    </location>
</feature>
<comment type="subunit">
    <text evidence="10">Homodimer.</text>
</comment>
<organism evidence="12 13">
    <name type="scientific">Fredinandcohnia salidurans</name>
    <dbReference type="NCBI Taxonomy" id="2595041"/>
    <lineage>
        <taxon>Bacteria</taxon>
        <taxon>Bacillati</taxon>
        <taxon>Bacillota</taxon>
        <taxon>Bacilli</taxon>
        <taxon>Bacillales</taxon>
        <taxon>Bacillaceae</taxon>
        <taxon>Fredinandcohnia</taxon>
    </lineage>
</organism>
<evidence type="ECO:0000256" key="4">
    <source>
        <dbReference type="ARBA" id="ARBA00022801"/>
    </source>
</evidence>
<dbReference type="EMBL" id="JBHUEK010000005">
    <property type="protein sequence ID" value="MFD1777584.1"/>
    <property type="molecule type" value="Genomic_DNA"/>
</dbReference>
<dbReference type="InterPro" id="IPR050299">
    <property type="entry name" value="YjjX_NTPase"/>
</dbReference>
<comment type="catalytic activity">
    <reaction evidence="9 10">
        <text>XTP + H2O = XDP + phosphate + H(+)</text>
        <dbReference type="Rhea" id="RHEA:28406"/>
        <dbReference type="ChEBI" id="CHEBI:15377"/>
        <dbReference type="ChEBI" id="CHEBI:15378"/>
        <dbReference type="ChEBI" id="CHEBI:43474"/>
        <dbReference type="ChEBI" id="CHEBI:59884"/>
        <dbReference type="ChEBI" id="CHEBI:61314"/>
        <dbReference type="EC" id="3.6.1.73"/>
    </reaction>
</comment>
<evidence type="ECO:0000256" key="2">
    <source>
        <dbReference type="ARBA" id="ARBA00022723"/>
    </source>
</evidence>
<name>A0ABW4MHU7_9BACI</name>
<comment type="caution">
    <text evidence="12">The sequence shown here is derived from an EMBL/GenBank/DDBJ whole genome shotgun (WGS) entry which is preliminary data.</text>
</comment>
<evidence type="ECO:0000313" key="13">
    <source>
        <dbReference type="Proteomes" id="UP001597227"/>
    </source>
</evidence>
<dbReference type="PANTHER" id="PTHR34699:SF2">
    <property type="entry name" value="NON-CANONICAL PURINE NTP PHOSPHATASE_PRRC1 DOMAIN-CONTAINING PROTEIN"/>
    <property type="match status" value="1"/>
</dbReference>
<reference evidence="13" key="1">
    <citation type="journal article" date="2019" name="Int. J. Syst. Evol. Microbiol.">
        <title>The Global Catalogue of Microorganisms (GCM) 10K type strain sequencing project: providing services to taxonomists for standard genome sequencing and annotation.</title>
        <authorList>
            <consortium name="The Broad Institute Genomics Platform"/>
            <consortium name="The Broad Institute Genome Sequencing Center for Infectious Disease"/>
            <person name="Wu L."/>
            <person name="Ma J."/>
        </authorList>
    </citation>
    <scope>NUCLEOTIDE SEQUENCE [LARGE SCALE GENOMIC DNA]</scope>
    <source>
        <strain evidence="13">CCUG 15531</strain>
    </source>
</reference>